<dbReference type="InterPro" id="IPR002065">
    <property type="entry name" value="TPX"/>
</dbReference>
<evidence type="ECO:0000313" key="6">
    <source>
        <dbReference type="EMBL" id="QIL46913.1"/>
    </source>
</evidence>
<evidence type="ECO:0000256" key="1">
    <source>
        <dbReference type="ARBA" id="ARBA00022559"/>
    </source>
</evidence>
<dbReference type="CDD" id="cd03014">
    <property type="entry name" value="PRX_Atyp2cys"/>
    <property type="match status" value="1"/>
</dbReference>
<keyword evidence="3" id="KW-1015">Disulfide bond</keyword>
<keyword evidence="2" id="KW-0049">Antioxidant</keyword>
<dbReference type="SUPFAM" id="SSF52833">
    <property type="entry name" value="Thioredoxin-like"/>
    <property type="match status" value="1"/>
</dbReference>
<sequence>MKISIKGEEFTLPGQPVSVGAQAPDFKMQDLEDTVKTLADFQGKPTIISVVPAIETRICQLQTKRFNQEAGNMPEVNLVTVSTDSKETQANWCASEGVTMTMLRDEDREFGKAYGLYLAEKDFDTRALIVLDTNGQVAYVKVSEEVSEEPNYRAALDIVNSLI</sequence>
<accession>A0A6G8APR9</accession>
<dbReference type="InterPro" id="IPR036249">
    <property type="entry name" value="Thioredoxin-like_sf"/>
</dbReference>
<dbReference type="NCBIfam" id="NF001808">
    <property type="entry name" value="PRK00522.1"/>
    <property type="match status" value="1"/>
</dbReference>
<dbReference type="EMBL" id="CP049886">
    <property type="protein sequence ID" value="QIL46913.1"/>
    <property type="molecule type" value="Genomic_DNA"/>
</dbReference>
<keyword evidence="1 6" id="KW-0575">Peroxidase</keyword>
<dbReference type="PROSITE" id="PS51352">
    <property type="entry name" value="THIOREDOXIN_2"/>
    <property type="match status" value="1"/>
</dbReference>
<gene>
    <name evidence="6" type="primary">tpx</name>
    <name evidence="6" type="ORF">G7081_07410</name>
</gene>
<keyword evidence="7" id="KW-1185">Reference proteome</keyword>
<evidence type="ECO:0000256" key="3">
    <source>
        <dbReference type="ARBA" id="ARBA00023157"/>
    </source>
</evidence>
<evidence type="ECO:0000256" key="2">
    <source>
        <dbReference type="ARBA" id="ARBA00022862"/>
    </source>
</evidence>
<dbReference type="PANTHER" id="PTHR43110">
    <property type="entry name" value="THIOL PEROXIDASE"/>
    <property type="match status" value="1"/>
</dbReference>
<dbReference type="EC" id="1.11.1.-" evidence="6"/>
<protein>
    <submittedName>
        <fullName evidence="6">Thiol peroxidase</fullName>
        <ecNumber evidence="6">1.11.1.-</ecNumber>
    </submittedName>
</protein>
<proteinExistence type="predicted"/>
<dbReference type="Gene3D" id="3.40.30.10">
    <property type="entry name" value="Glutaredoxin"/>
    <property type="match status" value="1"/>
</dbReference>
<keyword evidence="4" id="KW-0676">Redox-active center</keyword>
<feature type="domain" description="Thioredoxin" evidence="5">
    <location>
        <begin position="17"/>
        <end position="163"/>
    </location>
</feature>
<organism evidence="6 7">
    <name type="scientific">Vagococcus coleopterorum</name>
    <dbReference type="NCBI Taxonomy" id="2714946"/>
    <lineage>
        <taxon>Bacteria</taxon>
        <taxon>Bacillati</taxon>
        <taxon>Bacillota</taxon>
        <taxon>Bacilli</taxon>
        <taxon>Lactobacillales</taxon>
        <taxon>Enterococcaceae</taxon>
        <taxon>Vagococcus</taxon>
    </lineage>
</organism>
<dbReference type="InterPro" id="IPR013766">
    <property type="entry name" value="Thioredoxin_domain"/>
</dbReference>
<dbReference type="Proteomes" id="UP000500890">
    <property type="component" value="Chromosome"/>
</dbReference>
<dbReference type="InterPro" id="IPR050455">
    <property type="entry name" value="Tpx_Peroxidase_subfamily"/>
</dbReference>
<dbReference type="KEGG" id="vah:G7081_07410"/>
<dbReference type="Pfam" id="PF00578">
    <property type="entry name" value="AhpC-TSA"/>
    <property type="match status" value="1"/>
</dbReference>
<evidence type="ECO:0000256" key="4">
    <source>
        <dbReference type="ARBA" id="ARBA00023284"/>
    </source>
</evidence>
<reference evidence="6 7" key="1">
    <citation type="submission" date="2020-03" db="EMBL/GenBank/DDBJ databases">
        <title>Vagococcus sp. nov., isolated from beetles.</title>
        <authorList>
            <person name="Hyun D.-W."/>
            <person name="Bae J.-W."/>
        </authorList>
    </citation>
    <scope>NUCLEOTIDE SEQUENCE [LARGE SCALE GENOMIC DNA]</scope>
    <source>
        <strain evidence="6 7">HDW17A</strain>
    </source>
</reference>
<name>A0A6G8APR9_9ENTE</name>
<dbReference type="InterPro" id="IPR000866">
    <property type="entry name" value="AhpC/TSA"/>
</dbReference>
<dbReference type="GO" id="GO:0008379">
    <property type="term" value="F:thioredoxin peroxidase activity"/>
    <property type="evidence" value="ECO:0007669"/>
    <property type="project" value="InterPro"/>
</dbReference>
<keyword evidence="6" id="KW-0560">Oxidoreductase</keyword>
<evidence type="ECO:0000313" key="7">
    <source>
        <dbReference type="Proteomes" id="UP000500890"/>
    </source>
</evidence>
<dbReference type="AlphaFoldDB" id="A0A6G8APR9"/>
<evidence type="ECO:0000259" key="5">
    <source>
        <dbReference type="PROSITE" id="PS51352"/>
    </source>
</evidence>
<dbReference type="PANTHER" id="PTHR43110:SF1">
    <property type="entry name" value="THIOL PEROXIDASE"/>
    <property type="match status" value="1"/>
</dbReference>